<feature type="domain" description="Hydantoinase A/oxoprolinase" evidence="2">
    <location>
        <begin position="235"/>
        <end position="508"/>
    </location>
</feature>
<keyword evidence="6" id="KW-1185">Reference proteome</keyword>
<proteinExistence type="inferred from homology"/>
<comment type="caution">
    <text evidence="5">The sequence shown here is derived from an EMBL/GenBank/DDBJ whole genome shotgun (WGS) entry which is preliminary data.</text>
</comment>
<accession>A0A7W9STK6</accession>
<organism evidence="5 6">
    <name type="scientific">Armatimonas rosea</name>
    <dbReference type="NCBI Taxonomy" id="685828"/>
    <lineage>
        <taxon>Bacteria</taxon>
        <taxon>Bacillati</taxon>
        <taxon>Armatimonadota</taxon>
        <taxon>Armatimonadia</taxon>
        <taxon>Armatimonadales</taxon>
        <taxon>Armatimonadaceae</taxon>
        <taxon>Armatimonas</taxon>
    </lineage>
</organism>
<protein>
    <submittedName>
        <fullName evidence="5">5-oxoprolinase (ATP-hydrolyzing)</fullName>
        <ecNumber evidence="5">3.5.2.9</ecNumber>
    </submittedName>
</protein>
<reference evidence="5 6" key="1">
    <citation type="submission" date="2020-08" db="EMBL/GenBank/DDBJ databases">
        <title>Genomic Encyclopedia of Type Strains, Phase IV (KMG-IV): sequencing the most valuable type-strain genomes for metagenomic binning, comparative biology and taxonomic classification.</title>
        <authorList>
            <person name="Goeker M."/>
        </authorList>
    </citation>
    <scope>NUCLEOTIDE SEQUENCE [LARGE SCALE GENOMIC DNA]</scope>
    <source>
        <strain evidence="5 6">DSM 23562</strain>
    </source>
</reference>
<evidence type="ECO:0000313" key="5">
    <source>
        <dbReference type="EMBL" id="MBB6051704.1"/>
    </source>
</evidence>
<gene>
    <name evidence="5" type="ORF">HNQ39_003514</name>
</gene>
<keyword evidence="5" id="KW-0378">Hydrolase</keyword>
<dbReference type="GO" id="GO:0005829">
    <property type="term" value="C:cytosol"/>
    <property type="evidence" value="ECO:0007669"/>
    <property type="project" value="TreeGrafter"/>
</dbReference>
<dbReference type="GO" id="GO:0006749">
    <property type="term" value="P:glutathione metabolic process"/>
    <property type="evidence" value="ECO:0007669"/>
    <property type="project" value="TreeGrafter"/>
</dbReference>
<dbReference type="Pfam" id="PF02538">
    <property type="entry name" value="Hydantoinase_B"/>
    <property type="match status" value="1"/>
</dbReference>
<feature type="domain" description="Hydantoinase B/oxoprolinase" evidence="3">
    <location>
        <begin position="678"/>
        <end position="1184"/>
    </location>
</feature>
<name>A0A7W9STK6_ARMRO</name>
<dbReference type="RefSeq" id="WP_184199221.1">
    <property type="nucleotide sequence ID" value="NZ_JACHGW010000003.1"/>
</dbReference>
<dbReference type="EC" id="3.5.2.9" evidence="5"/>
<dbReference type="InterPro" id="IPR045079">
    <property type="entry name" value="Oxoprolinase-like"/>
</dbReference>
<evidence type="ECO:0000259" key="4">
    <source>
        <dbReference type="Pfam" id="PF05378"/>
    </source>
</evidence>
<evidence type="ECO:0000259" key="2">
    <source>
        <dbReference type="Pfam" id="PF01968"/>
    </source>
</evidence>
<dbReference type="PANTHER" id="PTHR11365">
    <property type="entry name" value="5-OXOPROLINASE RELATED"/>
    <property type="match status" value="1"/>
</dbReference>
<dbReference type="PANTHER" id="PTHR11365:SF23">
    <property type="entry name" value="HYPOTHETICAL 5-OXOPROLINASE (EUROFUNG)-RELATED"/>
    <property type="match status" value="1"/>
</dbReference>
<dbReference type="Pfam" id="PF01968">
    <property type="entry name" value="Hydantoinase_A"/>
    <property type="match status" value="1"/>
</dbReference>
<dbReference type="InterPro" id="IPR008040">
    <property type="entry name" value="Hydant_A_N"/>
</dbReference>
<dbReference type="InterPro" id="IPR003692">
    <property type="entry name" value="Hydantoinase_B"/>
</dbReference>
<dbReference type="Pfam" id="PF05378">
    <property type="entry name" value="Hydant_A_N"/>
    <property type="match status" value="1"/>
</dbReference>
<dbReference type="Proteomes" id="UP000520814">
    <property type="component" value="Unassembled WGS sequence"/>
</dbReference>
<dbReference type="GO" id="GO:0017168">
    <property type="term" value="F:5-oxoprolinase (ATP-hydrolyzing) activity"/>
    <property type="evidence" value="ECO:0007669"/>
    <property type="project" value="UniProtKB-EC"/>
</dbReference>
<evidence type="ECO:0000259" key="3">
    <source>
        <dbReference type="Pfam" id="PF02538"/>
    </source>
</evidence>
<dbReference type="AlphaFoldDB" id="A0A7W9STK6"/>
<sequence length="1184" mass="124824">MSLWRIFADTGGTFTDCLALSPEGTWHRAKVLSSGVLRTDATGNAPWRTGLPNRFLDGVAVQRDSEILTYSPGMEAPLVAAHLVTRTPFSQPLPDLELRLGTTRGTNALLTRTGTPPVFFVTAGFEDLLRIGNQARPELFALDIVKPEPLYAESVGVAERLRADGSVLRPLDEAVLRADAQRLVTAGHRTAAVALLHAWRNPAHEQRVAEILYGCGFTHVSLSSELAALQKLLPRAETAVVNAYLTPVLESYLTGVQRGLSTGSTLTVMTSAGGLVPVNQFRPKDSLLSGPAGGVVGACEAGLRAGFTRLIAFDMGGTSTDVARIEAPELPYVFEHKVGDALLLAPAVAVESVAAGGGSICGCDRHGRLFVGPASAGAQPGPACYGAGGPLTITDINLLLGHIPEREFSLPLSRTAAEQALHAVAELSGQPAEALLHAFYELANEAMADAIRQISVRKGYDPTEHALVAFGGAGGQHACAIAEKLGMRTVIVPPDQSLLSAFGIAHARRERFAERQVLQLLDQTDLPALLTGLESEALTALGEPGEVTRRIARLRLVGQETPLEVPVIPALADEFQRHFTQLYGYAPDPSRAIELESLRVVVAAARTEPTQPEPTRPRSSATLPLRRRVEGGLIVEAFSVTVVREGWTETTSESGALVLQHSSPPLGGGREEDEVGALELFTRRFESVATEMGEALRRTALSVNVKERLDYSCALLGPDGDLVATAAHIPVHLGALGVCVRELIRAKAFVGEQPILVNHPAFGGSHLPDITVVTPVYDCGVLLGYVASRAHHAELGGTRPGSMPPGARTLAEEGVVIPPTPWDREKLTTLLTKAPYPTRALADNLADLEAQLAANHQGAQALRALAEQHGPEKLFALQTALADRCEQIACQALVRPAGRPARSASSEWFSTTQLDDGHTIQVALRDSDNGLVIDFTGTSPTHPANFNAPPAVTVACVLFVLRLLIGEDVPLNEGLLRAVEIVLPPDTLLNPTFHADPMLCPAVVAGNTEVSQRVVAALLQAFGLSAGSQATMNNTLFGNARFGYYETVCGGAGATAAAPGAAAVHTHMTNTRITDPEIIEARYPVRLERFAIRSGSGGAGQHSGGEGIVREYVFLEPVAVSLLTQSRTTGGFGADGGSDGAPGRQWIARGDGSIEALPGVAAAECAAGDRLILETPGGGGYGKP</sequence>
<feature type="domain" description="Hydantoinase/oxoprolinase N-terminal" evidence="4">
    <location>
        <begin position="98"/>
        <end position="212"/>
    </location>
</feature>
<dbReference type="InterPro" id="IPR002821">
    <property type="entry name" value="Hydantoinase_A"/>
</dbReference>
<evidence type="ECO:0000256" key="1">
    <source>
        <dbReference type="ARBA" id="ARBA00010403"/>
    </source>
</evidence>
<evidence type="ECO:0000313" key="6">
    <source>
        <dbReference type="Proteomes" id="UP000520814"/>
    </source>
</evidence>
<dbReference type="EMBL" id="JACHGW010000003">
    <property type="protein sequence ID" value="MBB6051704.1"/>
    <property type="molecule type" value="Genomic_DNA"/>
</dbReference>
<comment type="similarity">
    <text evidence="1">Belongs to the oxoprolinase family.</text>
</comment>